<reference evidence="2 3" key="1">
    <citation type="submission" date="2017-06" db="EMBL/GenBank/DDBJ databases">
        <title>Draft Genome Sequence of Bacillus sp Strain 36R Isolated from saline sediment at Atanasia, Sonora, Mexico.</title>
        <authorList>
            <person name="Sanchez Diaz R."/>
            <person name="Quiroz Macias M.E."/>
            <person name="Ibarra Gamez J.C."/>
            <person name="Enciso Ibarra J."/>
            <person name="Gomez Gil B."/>
            <person name="Galaviz Silva L."/>
        </authorList>
    </citation>
    <scope>NUCLEOTIDE SEQUENCE [LARGE SCALE GENOMIC DNA]</scope>
    <source>
        <strain evidence="2 3">36R_ATNSAL</strain>
    </source>
</reference>
<keyword evidence="1" id="KW-0812">Transmembrane</keyword>
<protein>
    <submittedName>
        <fullName evidence="2">Uncharacterized protein</fullName>
    </submittedName>
</protein>
<dbReference type="EMBL" id="NKHG01000112">
    <property type="protein sequence ID" value="PCK19638.1"/>
    <property type="molecule type" value="Genomic_DNA"/>
</dbReference>
<keyword evidence="1" id="KW-1133">Transmembrane helix</keyword>
<evidence type="ECO:0000256" key="1">
    <source>
        <dbReference type="SAM" id="Phobius"/>
    </source>
</evidence>
<evidence type="ECO:0000313" key="2">
    <source>
        <dbReference type="EMBL" id="PCK19638.1"/>
    </source>
</evidence>
<evidence type="ECO:0000313" key="3">
    <source>
        <dbReference type="Proteomes" id="UP000228754"/>
    </source>
</evidence>
<dbReference type="AlphaFoldDB" id="A0A2A5IQM4"/>
<gene>
    <name evidence="2" type="ORF">CEY02_16630</name>
</gene>
<comment type="caution">
    <text evidence="2">The sequence shown here is derived from an EMBL/GenBank/DDBJ whole genome shotgun (WGS) entry which is preliminary data.</text>
</comment>
<feature type="transmembrane region" description="Helical" evidence="1">
    <location>
        <begin position="6"/>
        <end position="26"/>
    </location>
</feature>
<dbReference type="Pfam" id="PF26359">
    <property type="entry name" value="YwtC"/>
    <property type="match status" value="1"/>
</dbReference>
<keyword evidence="1" id="KW-0472">Membrane</keyword>
<dbReference type="Proteomes" id="UP000228754">
    <property type="component" value="Unassembled WGS sequence"/>
</dbReference>
<dbReference type="InterPro" id="IPR058890">
    <property type="entry name" value="YwtC-like"/>
</dbReference>
<organism evidence="2 3">
    <name type="scientific">Bacillus pumilus</name>
    <name type="common">Bacillus mesentericus</name>
    <dbReference type="NCBI Taxonomy" id="1408"/>
    <lineage>
        <taxon>Bacteria</taxon>
        <taxon>Bacillati</taxon>
        <taxon>Bacillota</taxon>
        <taxon>Bacilli</taxon>
        <taxon>Bacillales</taxon>
        <taxon>Bacillaceae</taxon>
        <taxon>Bacillus</taxon>
    </lineage>
</organism>
<sequence>MKFLKASWPFVALILVFVFMSAFKFSDSLTDHEKQKISVEMQKIEQQKQSKAEASK</sequence>
<proteinExistence type="predicted"/>
<accession>A0A2A5IQM4</accession>
<name>A0A2A5IQM4_BACPU</name>